<gene>
    <name evidence="2" type="ORF">PFY00_09390</name>
</gene>
<dbReference type="Proteomes" id="UP001210720">
    <property type="component" value="Unassembled WGS sequence"/>
</dbReference>
<accession>A0ABT4XSK0</accession>
<reference evidence="2 3" key="1">
    <citation type="submission" date="2023-01" db="EMBL/GenBank/DDBJ databases">
        <title>Thalassococcus onchidii sp. nov., isolated from a marine invertebrate from the South China Sea.</title>
        <authorList>
            <person name="Xu S."/>
            <person name="Liu Z."/>
            <person name="Xu Y."/>
        </authorList>
    </citation>
    <scope>NUCLEOTIDE SEQUENCE [LARGE SCALE GENOMIC DNA]</scope>
    <source>
        <strain evidence="2 3">KCTC 32084</strain>
    </source>
</reference>
<comment type="caution">
    <text evidence="2">The sequence shown here is derived from an EMBL/GenBank/DDBJ whole genome shotgun (WGS) entry which is preliminary data.</text>
</comment>
<evidence type="ECO:0000256" key="1">
    <source>
        <dbReference type="SAM" id="Coils"/>
    </source>
</evidence>
<sequence>MRPYYVSLHLFDPLGPAQMAGAGTYGGEARLFVHHAESLEQALGDVVEAIADQGCRLLRIGHAGPAEAFLDEHFPFPADMQAMIDGSRDGELVSSEAYSFEPWGVDTPSGVCAVVMDVYDPAMEGPEPYAGELVLATAPGTPEEALAELLEVLRDSNVRLKSLEDLRESAEASPDEYDDDWPLLELIAQAGSSGAPAFSPAFVYEAE</sequence>
<dbReference type="EMBL" id="JAQIOY010000003">
    <property type="protein sequence ID" value="MDA7424939.1"/>
    <property type="molecule type" value="Genomic_DNA"/>
</dbReference>
<proteinExistence type="predicted"/>
<name>A0ABT4XSK0_9RHOB</name>
<dbReference type="RefSeq" id="WP_271432300.1">
    <property type="nucleotide sequence ID" value="NZ_JAQIOY010000003.1"/>
</dbReference>
<keyword evidence="1" id="KW-0175">Coiled coil</keyword>
<feature type="coiled-coil region" evidence="1">
    <location>
        <begin position="146"/>
        <end position="173"/>
    </location>
</feature>
<keyword evidence="3" id="KW-1185">Reference proteome</keyword>
<organism evidence="2 3">
    <name type="scientific">Thalassococcus lentus</name>
    <dbReference type="NCBI Taxonomy" id="1210524"/>
    <lineage>
        <taxon>Bacteria</taxon>
        <taxon>Pseudomonadati</taxon>
        <taxon>Pseudomonadota</taxon>
        <taxon>Alphaproteobacteria</taxon>
        <taxon>Rhodobacterales</taxon>
        <taxon>Roseobacteraceae</taxon>
        <taxon>Thalassococcus</taxon>
    </lineage>
</organism>
<protein>
    <submittedName>
        <fullName evidence="2">Uncharacterized protein</fullName>
    </submittedName>
</protein>
<evidence type="ECO:0000313" key="3">
    <source>
        <dbReference type="Proteomes" id="UP001210720"/>
    </source>
</evidence>
<evidence type="ECO:0000313" key="2">
    <source>
        <dbReference type="EMBL" id="MDA7424939.1"/>
    </source>
</evidence>